<keyword evidence="3" id="KW-0645">Protease</keyword>
<keyword evidence="6" id="KW-0862">Zinc</keyword>
<dbReference type="Gene3D" id="2.60.120.200">
    <property type="match status" value="1"/>
</dbReference>
<name>A0ABX9RJJ6_9ACTN</name>
<dbReference type="PROSITE" id="PS00133">
    <property type="entry name" value="CARBOXYPEPT_ZN_2"/>
    <property type="match status" value="1"/>
</dbReference>
<evidence type="ECO:0000256" key="7">
    <source>
        <dbReference type="ARBA" id="ARBA00023049"/>
    </source>
</evidence>
<evidence type="ECO:0000313" key="13">
    <source>
        <dbReference type="Proteomes" id="UP000271548"/>
    </source>
</evidence>
<dbReference type="CDD" id="cd03859">
    <property type="entry name" value="M14_CPT"/>
    <property type="match status" value="1"/>
</dbReference>
<keyword evidence="13" id="KW-1185">Reference proteome</keyword>
<feature type="chain" id="PRO_5046013325" evidence="9">
    <location>
        <begin position="34"/>
        <end position="624"/>
    </location>
</feature>
<dbReference type="Pfam" id="PF00246">
    <property type="entry name" value="Peptidase_M14"/>
    <property type="match status" value="1"/>
</dbReference>
<comment type="similarity">
    <text evidence="2 8">Belongs to the peptidase M14 family.</text>
</comment>
<comment type="cofactor">
    <cofactor evidence="1">
        <name>Zn(2+)</name>
        <dbReference type="ChEBI" id="CHEBI:29105"/>
    </cofactor>
</comment>
<dbReference type="PROSITE" id="PS00132">
    <property type="entry name" value="CARBOXYPEPT_ZN_1"/>
    <property type="match status" value="1"/>
</dbReference>
<feature type="domain" description="MAM" evidence="10">
    <location>
        <begin position="450"/>
        <end position="624"/>
    </location>
</feature>
<evidence type="ECO:0000259" key="10">
    <source>
        <dbReference type="PROSITE" id="PS50060"/>
    </source>
</evidence>
<dbReference type="SUPFAM" id="SSF53187">
    <property type="entry name" value="Zn-dependent exopeptidases"/>
    <property type="match status" value="1"/>
</dbReference>
<dbReference type="PROSITE" id="PS50060">
    <property type="entry name" value="MAM_2"/>
    <property type="match status" value="1"/>
</dbReference>
<dbReference type="PRINTS" id="PR00765">
    <property type="entry name" value="CRBOXYPTASEA"/>
</dbReference>
<dbReference type="PROSITE" id="PS52035">
    <property type="entry name" value="PEPTIDASE_M14"/>
    <property type="match status" value="1"/>
</dbReference>
<dbReference type="Proteomes" id="UP000271548">
    <property type="component" value="Unassembled WGS sequence"/>
</dbReference>
<dbReference type="GO" id="GO:0004180">
    <property type="term" value="F:carboxypeptidase activity"/>
    <property type="evidence" value="ECO:0007669"/>
    <property type="project" value="UniProtKB-KW"/>
</dbReference>
<dbReference type="RefSeq" id="WP_120673747.1">
    <property type="nucleotide sequence ID" value="NZ_RAZS01000001.1"/>
</dbReference>
<keyword evidence="7" id="KW-0482">Metalloprotease</keyword>
<organism evidence="12 13">
    <name type="scientific">Micromonospora musae</name>
    <dbReference type="NCBI Taxonomy" id="1894970"/>
    <lineage>
        <taxon>Bacteria</taxon>
        <taxon>Bacillati</taxon>
        <taxon>Actinomycetota</taxon>
        <taxon>Actinomycetes</taxon>
        <taxon>Micromonosporales</taxon>
        <taxon>Micromonosporaceae</taxon>
        <taxon>Micromonospora</taxon>
    </lineage>
</organism>
<evidence type="ECO:0000256" key="5">
    <source>
        <dbReference type="ARBA" id="ARBA00022801"/>
    </source>
</evidence>
<feature type="active site" description="Proton donor/acceptor" evidence="8">
    <location>
        <position position="391"/>
    </location>
</feature>
<keyword evidence="12" id="KW-0121">Carboxypeptidase</keyword>
<dbReference type="InterPro" id="IPR000998">
    <property type="entry name" value="MAM_dom"/>
</dbReference>
<proteinExistence type="inferred from homology"/>
<feature type="signal peptide" evidence="9">
    <location>
        <begin position="1"/>
        <end position="33"/>
    </location>
</feature>
<keyword evidence="4" id="KW-0479">Metal-binding</keyword>
<dbReference type="SMART" id="SM00631">
    <property type="entry name" value="Zn_pept"/>
    <property type="match status" value="1"/>
</dbReference>
<keyword evidence="9" id="KW-0732">Signal</keyword>
<comment type="caution">
    <text evidence="12">The sequence shown here is derived from an EMBL/GenBank/DDBJ whole genome shotgun (WGS) entry which is preliminary data.</text>
</comment>
<accession>A0ABX9RJJ6</accession>
<dbReference type="InterPro" id="IPR057247">
    <property type="entry name" value="CARBOXYPEPT_ZN_2"/>
</dbReference>
<evidence type="ECO:0000256" key="6">
    <source>
        <dbReference type="ARBA" id="ARBA00022833"/>
    </source>
</evidence>
<evidence type="ECO:0000256" key="2">
    <source>
        <dbReference type="ARBA" id="ARBA00005988"/>
    </source>
</evidence>
<gene>
    <name evidence="12" type="ORF">D7147_03460</name>
</gene>
<dbReference type="PANTHER" id="PTHR11705:SF143">
    <property type="entry name" value="SLL0236 PROTEIN"/>
    <property type="match status" value="1"/>
</dbReference>
<sequence length="624" mass="65332">MAFRTSLPLRRALALAVASGLAFVTVTTGPAAARPGTGPGGSAAAEYRVLGPRTLADRNAVARTGAAIDYSEHGVLHVSATPAEAAAIGRLGFRLEAVPAPPSTPHTHGDVGTLAFPPADSNYHDYAELTAVVNQVVASHPTIARKLSIGSSYEGRDLMAVKISDNVATDENEPELLFNAQQHAREHLTVEMAIYLLNLFTDGYGSDSRITNLVNGREIWIVPTVNPDGSEYDIATGSYRSWRKNRQPNSGSSAIGTDLNRNWSYQWGCCGGSSGSTSSETYRGPSAFSAPETQALRNFVNSRVVGGVQQIKANIDFHTYSQLVLWPFGYTTANTPSGMTADQYNTFATIGQQMAATNGYTPEQSSDLYIADGTSIDWMWAAHGIWAYTFEMYPGSAGGGGFYPPDEVIPAQTSRNREAVLMLSEYADCPYRAIGKQTQYCGGGGGTTVWSDTFETATGWTVNPNGTDTATLGAWERGAAQATTSSGAKQLTPYAGGNDLVTGRLAGAGAGDYDLDGGVTSAQSPAVTLPAGGTLTLSLAWYLAHGSNSSSADYLRVSVVHGGGTTTLLNQAGAATNRNGSWAVANLNLTPYAGQSVRILVQAADASGASLVEAAVDNVTITAS</sequence>
<keyword evidence="5" id="KW-0378">Hydrolase</keyword>
<dbReference type="InterPro" id="IPR000834">
    <property type="entry name" value="Peptidase_M14"/>
</dbReference>
<evidence type="ECO:0000259" key="11">
    <source>
        <dbReference type="PROSITE" id="PS52035"/>
    </source>
</evidence>
<evidence type="ECO:0000256" key="3">
    <source>
        <dbReference type="ARBA" id="ARBA00022670"/>
    </source>
</evidence>
<reference evidence="12 13" key="1">
    <citation type="submission" date="2018-09" db="EMBL/GenBank/DDBJ databases">
        <title>Micromonospora sp. nov. MS1-9, isolated from a root of Musa sp.</title>
        <authorList>
            <person name="Kuncharoen N."/>
            <person name="Kudo T."/>
            <person name="Ohkuma M."/>
            <person name="Yuki M."/>
            <person name="Tanasupawat S."/>
        </authorList>
    </citation>
    <scope>NUCLEOTIDE SEQUENCE [LARGE SCALE GENOMIC DNA]</scope>
    <source>
        <strain evidence="12 13">NGC1-4</strain>
    </source>
</reference>
<evidence type="ECO:0000256" key="4">
    <source>
        <dbReference type="ARBA" id="ARBA00022723"/>
    </source>
</evidence>
<evidence type="ECO:0000256" key="9">
    <source>
        <dbReference type="SAM" id="SignalP"/>
    </source>
</evidence>
<dbReference type="InterPro" id="IPR057246">
    <property type="entry name" value="CARBOXYPEPT_ZN_1"/>
</dbReference>
<protein>
    <submittedName>
        <fullName evidence="12">Zinc carboxypeptidase</fullName>
    </submittedName>
</protein>
<evidence type="ECO:0000256" key="8">
    <source>
        <dbReference type="PROSITE-ProRule" id="PRU01379"/>
    </source>
</evidence>
<dbReference type="PANTHER" id="PTHR11705">
    <property type="entry name" value="PROTEASE FAMILY M14 CARBOXYPEPTIDASE A,B"/>
    <property type="match status" value="1"/>
</dbReference>
<dbReference type="Gene3D" id="3.40.630.10">
    <property type="entry name" value="Zn peptidases"/>
    <property type="match status" value="1"/>
</dbReference>
<evidence type="ECO:0000256" key="1">
    <source>
        <dbReference type="ARBA" id="ARBA00001947"/>
    </source>
</evidence>
<dbReference type="EMBL" id="RAZS01000001">
    <property type="protein sequence ID" value="RKN24072.1"/>
    <property type="molecule type" value="Genomic_DNA"/>
</dbReference>
<feature type="domain" description="Peptidase M14" evidence="11">
    <location>
        <begin position="122"/>
        <end position="427"/>
    </location>
</feature>
<evidence type="ECO:0000313" key="12">
    <source>
        <dbReference type="EMBL" id="RKN24072.1"/>
    </source>
</evidence>
<dbReference type="InterPro" id="IPR033810">
    <property type="entry name" value="Carboxypeptidase_T"/>
</dbReference>